<organism evidence="3">
    <name type="scientific">mine drainage metagenome</name>
    <dbReference type="NCBI Taxonomy" id="410659"/>
    <lineage>
        <taxon>unclassified sequences</taxon>
        <taxon>metagenomes</taxon>
        <taxon>ecological metagenomes</taxon>
    </lineage>
</organism>
<feature type="coiled-coil region" evidence="1">
    <location>
        <begin position="123"/>
        <end position="150"/>
    </location>
</feature>
<gene>
    <name evidence="3" type="ORF">B1A_08774</name>
</gene>
<protein>
    <submittedName>
        <fullName evidence="3">Uncharacterized protein</fullName>
    </submittedName>
</protein>
<reference evidence="3" key="2">
    <citation type="journal article" date="2014" name="ISME J.">
        <title>Microbial stratification in low pH oxic and suboxic macroscopic growths along an acid mine drainage.</title>
        <authorList>
            <person name="Mendez-Garcia C."/>
            <person name="Mesa V."/>
            <person name="Sprenger R.R."/>
            <person name="Richter M."/>
            <person name="Diez M.S."/>
            <person name="Solano J."/>
            <person name="Bargiela R."/>
            <person name="Golyshina O.V."/>
            <person name="Manteca A."/>
            <person name="Ramos J.L."/>
            <person name="Gallego J.R."/>
            <person name="Llorente I."/>
            <person name="Martins Dos Santos V.A."/>
            <person name="Jensen O.N."/>
            <person name="Pelaez A.I."/>
            <person name="Sanchez J."/>
            <person name="Ferrer M."/>
        </authorList>
    </citation>
    <scope>NUCLEOTIDE SEQUENCE</scope>
</reference>
<accession>T1CF16</accession>
<evidence type="ECO:0000313" key="3">
    <source>
        <dbReference type="EMBL" id="EQD64614.1"/>
    </source>
</evidence>
<feature type="non-terminal residue" evidence="3">
    <location>
        <position position="1"/>
    </location>
</feature>
<proteinExistence type="predicted"/>
<feature type="region of interest" description="Disordered" evidence="2">
    <location>
        <begin position="78"/>
        <end position="100"/>
    </location>
</feature>
<comment type="caution">
    <text evidence="3">The sequence shown here is derived from an EMBL/GenBank/DDBJ whole genome shotgun (WGS) entry which is preliminary data.</text>
</comment>
<dbReference type="EMBL" id="AUZX01006244">
    <property type="protein sequence ID" value="EQD64614.1"/>
    <property type="molecule type" value="Genomic_DNA"/>
</dbReference>
<sequence length="153" mass="17782">GHRTRIMVPPDAIKAALRWINHRDNRLHVRLLEVETAHGESRFFPDGFTRKLRYKEHPYREALKAWLGGIDRHCLASPERLRDTPHGLTEQGLMSDRRGLFEKQDQRRLDQDWMTGFDNKDRLAQLRGQITGAEGSLRKAEAAYEAARERAEA</sequence>
<dbReference type="AlphaFoldDB" id="T1CF16"/>
<keyword evidence="1" id="KW-0175">Coiled coil</keyword>
<reference evidence="3" key="1">
    <citation type="submission" date="2013-08" db="EMBL/GenBank/DDBJ databases">
        <authorList>
            <person name="Mendez C."/>
            <person name="Richter M."/>
            <person name="Ferrer M."/>
            <person name="Sanchez J."/>
        </authorList>
    </citation>
    <scope>NUCLEOTIDE SEQUENCE</scope>
</reference>
<evidence type="ECO:0000256" key="1">
    <source>
        <dbReference type="SAM" id="Coils"/>
    </source>
</evidence>
<name>T1CF16_9ZZZZ</name>
<feature type="non-terminal residue" evidence="3">
    <location>
        <position position="153"/>
    </location>
</feature>
<evidence type="ECO:0000256" key="2">
    <source>
        <dbReference type="SAM" id="MobiDB-lite"/>
    </source>
</evidence>